<proteinExistence type="predicted"/>
<gene>
    <name evidence="1" type="ORF">NCTC8139_00081</name>
</gene>
<dbReference type="Proteomes" id="UP000360750">
    <property type="component" value="Unassembled WGS sequence"/>
</dbReference>
<reference evidence="1 2" key="1">
    <citation type="submission" date="2019-02" db="EMBL/GenBank/DDBJ databases">
        <authorList>
            <consortium name="Pathogen Informatics"/>
        </authorList>
    </citation>
    <scope>NUCLEOTIDE SEQUENCE [LARGE SCALE GENOMIC DNA]</scope>
    <source>
        <strain evidence="1 2">3012STDY6756503</strain>
    </source>
</reference>
<dbReference type="AlphaFoldDB" id="A0ABD7UX59"/>
<sequence length="31" mass="3466">MTAASTPGHDADRELRPVDYVVVEWPEGRPN</sequence>
<organism evidence="1 2">
    <name type="scientific">Gordonia paraffinivorans</name>
    <dbReference type="NCBI Taxonomy" id="175628"/>
    <lineage>
        <taxon>Bacteria</taxon>
        <taxon>Bacillati</taxon>
        <taxon>Actinomycetota</taxon>
        <taxon>Actinomycetes</taxon>
        <taxon>Mycobacteriales</taxon>
        <taxon>Gordoniaceae</taxon>
        <taxon>Gordonia</taxon>
    </lineage>
</organism>
<comment type="caution">
    <text evidence="1">The sequence shown here is derived from an EMBL/GenBank/DDBJ whole genome shotgun (WGS) entry which is preliminary data.</text>
</comment>
<name>A0ABD7UX59_9ACTN</name>
<evidence type="ECO:0000313" key="2">
    <source>
        <dbReference type="Proteomes" id="UP000360750"/>
    </source>
</evidence>
<evidence type="ECO:0000313" key="1">
    <source>
        <dbReference type="EMBL" id="VFA80898.1"/>
    </source>
</evidence>
<dbReference type="EMBL" id="CAACYD010000001">
    <property type="protein sequence ID" value="VFA80898.1"/>
    <property type="molecule type" value="Genomic_DNA"/>
</dbReference>
<accession>A0ABD7UX59</accession>
<protein>
    <submittedName>
        <fullName evidence="1">Uncharacterized protein</fullName>
    </submittedName>
</protein>